<proteinExistence type="predicted"/>
<dbReference type="EMBL" id="OU503049">
    <property type="protein sequence ID" value="CAI9776075.1"/>
    <property type="molecule type" value="Genomic_DNA"/>
</dbReference>
<organism evidence="2 3">
    <name type="scientific">Fraxinus pennsylvanica</name>
    <dbReference type="NCBI Taxonomy" id="56036"/>
    <lineage>
        <taxon>Eukaryota</taxon>
        <taxon>Viridiplantae</taxon>
        <taxon>Streptophyta</taxon>
        <taxon>Embryophyta</taxon>
        <taxon>Tracheophyta</taxon>
        <taxon>Spermatophyta</taxon>
        <taxon>Magnoliopsida</taxon>
        <taxon>eudicotyledons</taxon>
        <taxon>Gunneridae</taxon>
        <taxon>Pentapetalae</taxon>
        <taxon>asterids</taxon>
        <taxon>lamiids</taxon>
        <taxon>Lamiales</taxon>
        <taxon>Oleaceae</taxon>
        <taxon>Oleeae</taxon>
        <taxon>Fraxinus</taxon>
    </lineage>
</organism>
<keyword evidence="1" id="KW-0472">Membrane</keyword>
<keyword evidence="1" id="KW-1133">Transmembrane helix</keyword>
<feature type="transmembrane region" description="Helical" evidence="1">
    <location>
        <begin position="20"/>
        <end position="44"/>
    </location>
</feature>
<evidence type="ECO:0000313" key="2">
    <source>
        <dbReference type="EMBL" id="CAI9776075.1"/>
    </source>
</evidence>
<reference evidence="2" key="1">
    <citation type="submission" date="2023-05" db="EMBL/GenBank/DDBJ databases">
        <authorList>
            <person name="Huff M."/>
        </authorList>
    </citation>
    <scope>NUCLEOTIDE SEQUENCE</scope>
</reference>
<sequence length="129" mass="14614">MVHLFCAISGFDVYGGFDFAWLGLGLLAAQAACMVATMMALLLTDWEFEAQRAKQLTGANDFEEIEENNPLLAENKEDAMKTEAYLVKELGCKDREDLIMVSTIRRDYYSKALCERFLIHYSSLLSPKQ</sequence>
<keyword evidence="1" id="KW-0812">Transmembrane</keyword>
<evidence type="ECO:0000256" key="1">
    <source>
        <dbReference type="SAM" id="Phobius"/>
    </source>
</evidence>
<accession>A0AAD1ZUN0</accession>
<dbReference type="Proteomes" id="UP000834106">
    <property type="component" value="Chromosome 14"/>
</dbReference>
<name>A0AAD1ZUN0_9LAMI</name>
<keyword evidence="3" id="KW-1185">Reference proteome</keyword>
<dbReference type="AlphaFoldDB" id="A0AAD1ZUN0"/>
<gene>
    <name evidence="2" type="ORF">FPE_LOCUS23505</name>
</gene>
<protein>
    <submittedName>
        <fullName evidence="2">Uncharacterized protein</fullName>
    </submittedName>
</protein>
<evidence type="ECO:0000313" key="3">
    <source>
        <dbReference type="Proteomes" id="UP000834106"/>
    </source>
</evidence>